<dbReference type="Proteomes" id="UP000008311">
    <property type="component" value="Unassembled WGS sequence"/>
</dbReference>
<dbReference type="Gene3D" id="3.40.50.300">
    <property type="entry name" value="P-loop containing nucleotide triphosphate hydrolases"/>
    <property type="match status" value="1"/>
</dbReference>
<reference evidence="4" key="1">
    <citation type="journal article" date="2010" name="Nat. Biotechnol.">
        <title>Draft genome sequence of the oilseed species Ricinus communis.</title>
        <authorList>
            <person name="Chan A.P."/>
            <person name="Crabtree J."/>
            <person name="Zhao Q."/>
            <person name="Lorenzi H."/>
            <person name="Orvis J."/>
            <person name="Puiu D."/>
            <person name="Melake-Berhan A."/>
            <person name="Jones K.M."/>
            <person name="Redman J."/>
            <person name="Chen G."/>
            <person name="Cahoon E.B."/>
            <person name="Gedil M."/>
            <person name="Stanke M."/>
            <person name="Haas B.J."/>
            <person name="Wortman J.R."/>
            <person name="Fraser-Liggett C.M."/>
            <person name="Ravel J."/>
            <person name="Rabinowicz P.D."/>
        </authorList>
    </citation>
    <scope>NUCLEOTIDE SEQUENCE [LARGE SCALE GENOMIC DNA]</scope>
    <source>
        <strain evidence="4">cv. Hale</strain>
    </source>
</reference>
<dbReference type="InterPro" id="IPR027417">
    <property type="entry name" value="P-loop_NTPase"/>
</dbReference>
<evidence type="ECO:0000259" key="2">
    <source>
        <dbReference type="Pfam" id="PF00931"/>
    </source>
</evidence>
<dbReference type="PANTHER" id="PTHR36766">
    <property type="entry name" value="PLANT BROAD-SPECTRUM MILDEW RESISTANCE PROTEIN RPW8"/>
    <property type="match status" value="1"/>
</dbReference>
<keyword evidence="1" id="KW-0611">Plant defense</keyword>
<dbReference type="SUPFAM" id="SSF52540">
    <property type="entry name" value="P-loop containing nucleoside triphosphate hydrolases"/>
    <property type="match status" value="1"/>
</dbReference>
<dbReference type="Pfam" id="PF00931">
    <property type="entry name" value="NB-ARC"/>
    <property type="match status" value="1"/>
</dbReference>
<proteinExistence type="predicted"/>
<dbReference type="GO" id="GO:0006952">
    <property type="term" value="P:defense response"/>
    <property type="evidence" value="ECO:0007669"/>
    <property type="project" value="UniProtKB-KW"/>
</dbReference>
<evidence type="ECO:0000313" key="3">
    <source>
        <dbReference type="EMBL" id="EEF38783.1"/>
    </source>
</evidence>
<dbReference type="InParanoid" id="B9SC69"/>
<dbReference type="GO" id="GO:0043531">
    <property type="term" value="F:ADP binding"/>
    <property type="evidence" value="ECO:0007669"/>
    <property type="project" value="InterPro"/>
</dbReference>
<dbReference type="InterPro" id="IPR002182">
    <property type="entry name" value="NB-ARC"/>
</dbReference>
<dbReference type="PANTHER" id="PTHR36766:SF40">
    <property type="entry name" value="DISEASE RESISTANCE PROTEIN RGA3"/>
    <property type="match status" value="1"/>
</dbReference>
<sequence length="203" mass="22847">MGKSFRIDESSIYGRNDDKEAIIERLLSTDDQANSNGNLQVISIVGIGGIGKTFLTKLVYSDARVQEWFDVKIWICAATKFDLLKLAKDILEEVTCDTSISAHDDHILLELKEKLIGKKFLLILDDVWNDNRVEWSFLLSYLECGAQGSKIIVTTRNRSVALALGAAQSYFLSELGDDHCWNLFAKHAFSDEQCCSDPNHRVI</sequence>
<dbReference type="eggNOG" id="KOG4658">
    <property type="taxonomic scope" value="Eukaryota"/>
</dbReference>
<accession>B9SC69</accession>
<dbReference type="EMBL" id="EQ973919">
    <property type="protein sequence ID" value="EEF38783.1"/>
    <property type="molecule type" value="Genomic_DNA"/>
</dbReference>
<evidence type="ECO:0000313" key="4">
    <source>
        <dbReference type="Proteomes" id="UP000008311"/>
    </source>
</evidence>
<name>B9SC69_RICCO</name>
<evidence type="ECO:0000256" key="1">
    <source>
        <dbReference type="ARBA" id="ARBA00022821"/>
    </source>
</evidence>
<organism evidence="3 4">
    <name type="scientific">Ricinus communis</name>
    <name type="common">Castor bean</name>
    <dbReference type="NCBI Taxonomy" id="3988"/>
    <lineage>
        <taxon>Eukaryota</taxon>
        <taxon>Viridiplantae</taxon>
        <taxon>Streptophyta</taxon>
        <taxon>Embryophyta</taxon>
        <taxon>Tracheophyta</taxon>
        <taxon>Spermatophyta</taxon>
        <taxon>Magnoliopsida</taxon>
        <taxon>eudicotyledons</taxon>
        <taxon>Gunneridae</taxon>
        <taxon>Pentapetalae</taxon>
        <taxon>rosids</taxon>
        <taxon>fabids</taxon>
        <taxon>Malpighiales</taxon>
        <taxon>Euphorbiaceae</taxon>
        <taxon>Acalyphoideae</taxon>
        <taxon>Acalypheae</taxon>
        <taxon>Ricinus</taxon>
    </lineage>
</organism>
<feature type="domain" description="NB-ARC" evidence="2">
    <location>
        <begin position="17"/>
        <end position="192"/>
    </location>
</feature>
<dbReference type="PRINTS" id="PR00364">
    <property type="entry name" value="DISEASERSIST"/>
</dbReference>
<gene>
    <name evidence="3" type="ORF">RCOM_1408440</name>
</gene>
<keyword evidence="4" id="KW-1185">Reference proteome</keyword>
<protein>
    <recommendedName>
        <fullName evidence="2">NB-ARC domain-containing protein</fullName>
    </recommendedName>
</protein>
<dbReference type="AlphaFoldDB" id="B9SC69"/>